<evidence type="ECO:0000313" key="4">
    <source>
        <dbReference type="Proteomes" id="UP001281410"/>
    </source>
</evidence>
<dbReference type="GO" id="GO:0003824">
    <property type="term" value="F:catalytic activity"/>
    <property type="evidence" value="ECO:0007669"/>
    <property type="project" value="InterPro"/>
</dbReference>
<name>A0AAE0A242_9ROSI</name>
<protein>
    <recommendedName>
        <fullName evidence="5">Reverse transcriptase domain-containing protein</fullName>
    </recommendedName>
</protein>
<dbReference type="InterPro" id="IPR005135">
    <property type="entry name" value="Endo/exonuclease/phosphatase"/>
</dbReference>
<dbReference type="EMBL" id="JANJYJ010000007">
    <property type="protein sequence ID" value="KAK3199335.1"/>
    <property type="molecule type" value="Genomic_DNA"/>
</dbReference>
<evidence type="ECO:0000313" key="3">
    <source>
        <dbReference type="EMBL" id="KAK3199335.1"/>
    </source>
</evidence>
<dbReference type="SUPFAM" id="SSF56219">
    <property type="entry name" value="DNase I-like"/>
    <property type="match status" value="1"/>
</dbReference>
<feature type="domain" description="Endonuclease/exonuclease/phosphatase" evidence="2">
    <location>
        <begin position="4"/>
        <end position="204"/>
    </location>
</feature>
<organism evidence="3 4">
    <name type="scientific">Dipteronia sinensis</name>
    <dbReference type="NCBI Taxonomy" id="43782"/>
    <lineage>
        <taxon>Eukaryota</taxon>
        <taxon>Viridiplantae</taxon>
        <taxon>Streptophyta</taxon>
        <taxon>Embryophyta</taxon>
        <taxon>Tracheophyta</taxon>
        <taxon>Spermatophyta</taxon>
        <taxon>Magnoliopsida</taxon>
        <taxon>eudicotyledons</taxon>
        <taxon>Gunneridae</taxon>
        <taxon>Pentapetalae</taxon>
        <taxon>rosids</taxon>
        <taxon>malvids</taxon>
        <taxon>Sapindales</taxon>
        <taxon>Sapindaceae</taxon>
        <taxon>Hippocastanoideae</taxon>
        <taxon>Acereae</taxon>
        <taxon>Dipteronia</taxon>
    </lineage>
</organism>
<proteinExistence type="predicted"/>
<dbReference type="Pfam" id="PF00078">
    <property type="entry name" value="RVT_1"/>
    <property type="match status" value="1"/>
</dbReference>
<dbReference type="InterPro" id="IPR000477">
    <property type="entry name" value="RT_dom"/>
</dbReference>
<comment type="caution">
    <text evidence="3">The sequence shown here is derived from an EMBL/GenBank/DDBJ whole genome shotgun (WGS) entry which is preliminary data.</text>
</comment>
<dbReference type="Pfam" id="PF03372">
    <property type="entry name" value="Exo_endo_phos"/>
    <property type="match status" value="1"/>
</dbReference>
<dbReference type="Gene3D" id="3.60.10.10">
    <property type="entry name" value="Endonuclease/exonuclease/phosphatase"/>
    <property type="match status" value="1"/>
</dbReference>
<dbReference type="InterPro" id="IPR036691">
    <property type="entry name" value="Endo/exonu/phosph_ase_sf"/>
</dbReference>
<evidence type="ECO:0000259" key="1">
    <source>
        <dbReference type="Pfam" id="PF00078"/>
    </source>
</evidence>
<dbReference type="AlphaFoldDB" id="A0AAE0A242"/>
<accession>A0AAE0A242</accession>
<dbReference type="PANTHER" id="PTHR31635">
    <property type="entry name" value="REVERSE TRANSCRIPTASE DOMAIN-CONTAINING PROTEIN-RELATED"/>
    <property type="match status" value="1"/>
</dbReference>
<reference evidence="3" key="1">
    <citation type="journal article" date="2023" name="Plant J.">
        <title>Genome sequences and population genomics provide insights into the demographic history, inbreeding, and mutation load of two 'living fossil' tree species of Dipteronia.</title>
        <authorList>
            <person name="Feng Y."/>
            <person name="Comes H.P."/>
            <person name="Chen J."/>
            <person name="Zhu S."/>
            <person name="Lu R."/>
            <person name="Zhang X."/>
            <person name="Li P."/>
            <person name="Qiu J."/>
            <person name="Olsen K.M."/>
            <person name="Qiu Y."/>
        </authorList>
    </citation>
    <scope>NUCLEOTIDE SEQUENCE</scope>
    <source>
        <strain evidence="3">NBL</strain>
    </source>
</reference>
<evidence type="ECO:0000259" key="2">
    <source>
        <dbReference type="Pfam" id="PF03372"/>
    </source>
</evidence>
<keyword evidence="4" id="KW-1185">Reference proteome</keyword>
<sequence>MIILSWNVRGLGRGEKRRAVRDLVMRHKPMMLFIQESKLKTLDSRTITSLGGSLLIKDVGVEADGSAEGLISLWNENLFQVHSCITNKRCIIVAGEVVSSKKTVAFCNVYASNIEIERKSLWNFIELSQGSLTVLWCIRGDFNTILDPSERSGGLCNMGSIRSFNNFMLRTQVIDLPAQGSAFTWSNCRENPSSARLDRFLISPIILSWFPKLVQRNLQYSLFDHCAIYLGEPRVDWGPCPFHFYNGWLEDKEMMKDAREGWKECKVVGSQGFKLFSKVKAAKRRMKAWQLVKRKNGYSFKVLEDKLVRVEVKVSLDGWTPSLRDERLKIISEMWKWLHSEEVQWRQKSHLKWLLEGDRNTHFFHCVASSRRRMNFIGDIIFDGVQLSDPLEVRKGVLNHFRNQYRKGLGTRPRIRDFPMNRISHTQENELEEEFTQEEVWEAISSCDGNKAPGPDGLNLMFIKNNWDVIRDDFLSFLKDFHRDGEIVMHLNRTFIALIPKISKPERITDFRPISLVGAMYKVLSKVLANRLKKVMNSIIGDAQMAFIKQRQIIDSYVVANEIINQWMKDSVGGILVKLDFEKAYDTVDHAFLDVTLENMGFGSKWRS</sequence>
<dbReference type="Proteomes" id="UP001281410">
    <property type="component" value="Unassembled WGS sequence"/>
</dbReference>
<gene>
    <name evidence="3" type="ORF">Dsin_022750</name>
</gene>
<dbReference type="CDD" id="cd01650">
    <property type="entry name" value="RT_nLTR_like"/>
    <property type="match status" value="1"/>
</dbReference>
<feature type="domain" description="Reverse transcriptase" evidence="1">
    <location>
        <begin position="503"/>
        <end position="605"/>
    </location>
</feature>
<evidence type="ECO:0008006" key="5">
    <source>
        <dbReference type="Google" id="ProtNLM"/>
    </source>
</evidence>
<dbReference type="PANTHER" id="PTHR31635:SF196">
    <property type="entry name" value="REVERSE TRANSCRIPTASE DOMAIN-CONTAINING PROTEIN-RELATED"/>
    <property type="match status" value="1"/>
</dbReference>